<keyword evidence="2" id="KW-1185">Reference proteome</keyword>
<protein>
    <submittedName>
        <fullName evidence="1">DUF2948 family protein</fullName>
    </submittedName>
</protein>
<organism evidence="1 2">
    <name type="scientific">Hyphobacterium vulgare</name>
    <dbReference type="NCBI Taxonomy" id="1736751"/>
    <lineage>
        <taxon>Bacteria</taxon>
        <taxon>Pseudomonadati</taxon>
        <taxon>Pseudomonadota</taxon>
        <taxon>Alphaproteobacteria</taxon>
        <taxon>Maricaulales</taxon>
        <taxon>Maricaulaceae</taxon>
        <taxon>Hyphobacterium</taxon>
    </lineage>
</organism>
<evidence type="ECO:0000313" key="2">
    <source>
        <dbReference type="Proteomes" id="UP001595379"/>
    </source>
</evidence>
<evidence type="ECO:0000313" key="1">
    <source>
        <dbReference type="EMBL" id="MFC2927224.1"/>
    </source>
</evidence>
<gene>
    <name evidence="1" type="ORF">ACFOOR_14030</name>
</gene>
<comment type="caution">
    <text evidence="1">The sequence shown here is derived from an EMBL/GenBank/DDBJ whole genome shotgun (WGS) entry which is preliminary data.</text>
</comment>
<name>A0ABV7A0L3_9PROT</name>
<reference evidence="2" key="1">
    <citation type="journal article" date="2019" name="Int. J. Syst. Evol. Microbiol.">
        <title>The Global Catalogue of Microorganisms (GCM) 10K type strain sequencing project: providing services to taxonomists for standard genome sequencing and annotation.</title>
        <authorList>
            <consortium name="The Broad Institute Genomics Platform"/>
            <consortium name="The Broad Institute Genome Sequencing Center for Infectious Disease"/>
            <person name="Wu L."/>
            <person name="Ma J."/>
        </authorList>
    </citation>
    <scope>NUCLEOTIDE SEQUENCE [LARGE SCALE GENOMIC DNA]</scope>
    <source>
        <strain evidence="2">KCTC 52487</strain>
    </source>
</reference>
<proteinExistence type="predicted"/>
<dbReference type="Pfam" id="PF11164">
    <property type="entry name" value="DUF2948"/>
    <property type="match status" value="1"/>
</dbReference>
<accession>A0ABV7A0L3</accession>
<dbReference type="InterPro" id="IPR021335">
    <property type="entry name" value="DUF2948"/>
</dbReference>
<dbReference type="EMBL" id="JBHRSV010000028">
    <property type="protein sequence ID" value="MFC2927224.1"/>
    <property type="molecule type" value="Genomic_DNA"/>
</dbReference>
<dbReference type="RefSeq" id="WP_343163214.1">
    <property type="nucleotide sequence ID" value="NZ_JBHRSV010000028.1"/>
</dbReference>
<dbReference type="Proteomes" id="UP001595379">
    <property type="component" value="Unassembled WGS sequence"/>
</dbReference>
<sequence length="145" mass="15792">MRKPLRLIAGEPDEVEIISAALQDAVAQLGDIKWDRRARRFTLVVNRYRWEDGKRGPGWRVRSALDIGSVTSVKASRVKQDAPGAVVSVLALVFETGEAPGGALRVDLSGGGRIRIEVECVDLLLADVSEPWRAVARPDHEGRGA</sequence>